<dbReference type="PANTHER" id="PTHR13155:SF1">
    <property type="entry name" value="A-KINASE ANCHOR PROTEIN 10, MITOCHONDRIAL"/>
    <property type="match status" value="1"/>
</dbReference>
<keyword evidence="2" id="KW-1133">Transmembrane helix</keyword>
<dbReference type="Proteomes" id="UP000285146">
    <property type="component" value="Unassembled WGS sequence"/>
</dbReference>
<feature type="domain" description="RGS" evidence="3">
    <location>
        <begin position="163"/>
        <end position="252"/>
    </location>
</feature>
<dbReference type="STRING" id="1230097.A0A423VE38"/>
<dbReference type="SMART" id="SM00315">
    <property type="entry name" value="RGS"/>
    <property type="match status" value="1"/>
</dbReference>
<name>A0A423VE38_9PEZI</name>
<comment type="caution">
    <text evidence="4">The sequence shown here is derived from an EMBL/GenBank/DDBJ whole genome shotgun (WGS) entry which is preliminary data.</text>
</comment>
<feature type="transmembrane region" description="Helical" evidence="2">
    <location>
        <begin position="287"/>
        <end position="306"/>
    </location>
</feature>
<dbReference type="InterPro" id="IPR036305">
    <property type="entry name" value="RGS_sf"/>
</dbReference>
<dbReference type="GO" id="GO:0008104">
    <property type="term" value="P:intracellular protein localization"/>
    <property type="evidence" value="ECO:0007669"/>
    <property type="project" value="TreeGrafter"/>
</dbReference>
<reference evidence="4 5" key="1">
    <citation type="submission" date="2015-09" db="EMBL/GenBank/DDBJ databases">
        <title>Host preference determinants of Valsa canker pathogens revealed by comparative genomics.</title>
        <authorList>
            <person name="Yin Z."/>
            <person name="Huang L."/>
        </authorList>
    </citation>
    <scope>NUCLEOTIDE SEQUENCE [LARGE SCALE GENOMIC DNA]</scope>
    <source>
        <strain evidence="4 5">SXYLt</strain>
    </source>
</reference>
<evidence type="ECO:0000313" key="4">
    <source>
        <dbReference type="EMBL" id="ROV89192.1"/>
    </source>
</evidence>
<dbReference type="InterPro" id="IPR016137">
    <property type="entry name" value="RGS"/>
</dbReference>
<feature type="compositionally biased region" description="Polar residues" evidence="1">
    <location>
        <begin position="154"/>
        <end position="167"/>
    </location>
</feature>
<dbReference type="FunCoup" id="A0A423VE38">
    <property type="interactions" value="13"/>
</dbReference>
<evidence type="ECO:0000256" key="1">
    <source>
        <dbReference type="SAM" id="MobiDB-lite"/>
    </source>
</evidence>
<dbReference type="SUPFAM" id="SSF48097">
    <property type="entry name" value="Regulator of G-protein signaling, RGS"/>
    <property type="match status" value="1"/>
</dbReference>
<organism evidence="4 5">
    <name type="scientific">Cytospora leucostoma</name>
    <dbReference type="NCBI Taxonomy" id="1230097"/>
    <lineage>
        <taxon>Eukaryota</taxon>
        <taxon>Fungi</taxon>
        <taxon>Dikarya</taxon>
        <taxon>Ascomycota</taxon>
        <taxon>Pezizomycotina</taxon>
        <taxon>Sordariomycetes</taxon>
        <taxon>Sordariomycetidae</taxon>
        <taxon>Diaporthales</taxon>
        <taxon>Cytosporaceae</taxon>
        <taxon>Cytospora</taxon>
    </lineage>
</organism>
<dbReference type="OrthoDB" id="5584247at2759"/>
<feature type="transmembrane region" description="Helical" evidence="2">
    <location>
        <begin position="341"/>
        <end position="362"/>
    </location>
</feature>
<dbReference type="AlphaFoldDB" id="A0A423VE38"/>
<dbReference type="InParanoid" id="A0A423VE38"/>
<sequence>MANLNSPSPVPDLNRNRLPTLFEVLSRRTLPPVDLFSFYIFMRDQQRSVDYLDFWLDVAQHMTLCRHYVRELRRSVLIGTPEPEHTSKRSSQILESMGDMNFGAPGPSMYATDKERDQDAQMSAYLREERASPATPGFHDSPHSSVEPTRPSPGANSTPRDLFTDSNSPAHEVARQDIRASAEKILYTFLLPGAEREIVLPGHIIDDVTRAIEEEGRDDPEVFDLAKDYVFQAMERDAFPGFLRMKAFGNLIPPTLILRLVIGLVSMFGGFWAAFVLIFLDRSRLTRCWLILPFTIGVYFLASYQYSLDPVLALVGLSEYTPFNFSRVREPYVRRLLAKRALMVLAVTALVDAALLVLFILVPGKRL</sequence>
<feature type="region of interest" description="Disordered" evidence="1">
    <location>
        <begin position="97"/>
        <end position="167"/>
    </location>
</feature>
<accession>A0A423VE38</accession>
<dbReference type="InterPro" id="IPR052246">
    <property type="entry name" value="Cell_Polariz_PKAAnc"/>
</dbReference>
<gene>
    <name evidence="4" type="ORF">VPNG_10214</name>
</gene>
<evidence type="ECO:0000259" key="3">
    <source>
        <dbReference type="PROSITE" id="PS50132"/>
    </source>
</evidence>
<dbReference type="PANTHER" id="PTHR13155">
    <property type="entry name" value="A-KINASE ANCHOR PROTEINS"/>
    <property type="match status" value="1"/>
</dbReference>
<feature type="transmembrane region" description="Helical" evidence="2">
    <location>
        <begin position="256"/>
        <end position="280"/>
    </location>
</feature>
<dbReference type="InterPro" id="IPR044926">
    <property type="entry name" value="RGS_subdomain_2"/>
</dbReference>
<dbReference type="Pfam" id="PF00615">
    <property type="entry name" value="RGS"/>
    <property type="match status" value="1"/>
</dbReference>
<dbReference type="GO" id="GO:0005886">
    <property type="term" value="C:plasma membrane"/>
    <property type="evidence" value="ECO:0007669"/>
    <property type="project" value="TreeGrafter"/>
</dbReference>
<protein>
    <recommendedName>
        <fullName evidence="3">RGS domain-containing protein</fullName>
    </recommendedName>
</protein>
<keyword evidence="5" id="KW-1185">Reference proteome</keyword>
<evidence type="ECO:0000256" key="2">
    <source>
        <dbReference type="SAM" id="Phobius"/>
    </source>
</evidence>
<keyword evidence="2" id="KW-0472">Membrane</keyword>
<keyword evidence="2" id="KW-0812">Transmembrane</keyword>
<dbReference type="Gene3D" id="1.10.167.10">
    <property type="entry name" value="Regulator of G-protein Signalling 4, domain 2"/>
    <property type="match status" value="1"/>
</dbReference>
<dbReference type="PROSITE" id="PS50132">
    <property type="entry name" value="RGS"/>
    <property type="match status" value="1"/>
</dbReference>
<proteinExistence type="predicted"/>
<evidence type="ECO:0000313" key="5">
    <source>
        <dbReference type="Proteomes" id="UP000285146"/>
    </source>
</evidence>
<dbReference type="EMBL" id="LKEB01000108">
    <property type="protein sequence ID" value="ROV89192.1"/>
    <property type="molecule type" value="Genomic_DNA"/>
</dbReference>